<evidence type="ECO:0000256" key="4">
    <source>
        <dbReference type="ARBA" id="ARBA00023157"/>
    </source>
</evidence>
<sequence>MGRIATLSLVFFFIMLSLPLPSHSQLNSEEEKKDWSCCDTCNICTRSIPPYCVCDDLLPSCPPDCEQCVEVEPDTAASADTLLYQCLDFLFDPCQNPCTTNASSILSQ</sequence>
<keyword evidence="2 5" id="KW-0646">Protease inhibitor</keyword>
<keyword evidence="3 5" id="KW-0722">Serine protease inhibitor</keyword>
<name>A0AAV8D540_9POAL</name>
<dbReference type="Gene3D" id="2.10.69.10">
    <property type="entry name" value="Cysteine Protease (Bromelain) Inhibitor, subunit H"/>
    <property type="match status" value="1"/>
</dbReference>
<dbReference type="GO" id="GO:0004867">
    <property type="term" value="F:serine-type endopeptidase inhibitor activity"/>
    <property type="evidence" value="ECO:0007669"/>
    <property type="project" value="UniProtKB-KW"/>
</dbReference>
<dbReference type="InterPro" id="IPR035995">
    <property type="entry name" value="Bowman-Birk_prot_inh"/>
</dbReference>
<evidence type="ECO:0000256" key="5">
    <source>
        <dbReference type="RuleBase" id="RU003856"/>
    </source>
</evidence>
<dbReference type="SMART" id="SM00269">
    <property type="entry name" value="BowB"/>
    <property type="match status" value="1"/>
</dbReference>
<dbReference type="Proteomes" id="UP001140206">
    <property type="component" value="Chromosome 4"/>
</dbReference>
<gene>
    <name evidence="8" type="ORF">LUZ62_072414</name>
</gene>
<comment type="similarity">
    <text evidence="1 5">Belongs to the Bowman-Birk serine protease inhibitor family.</text>
</comment>
<keyword evidence="4" id="KW-1015">Disulfide bond</keyword>
<dbReference type="InterPro" id="IPR000877">
    <property type="entry name" value="Prot_inh_BBI"/>
</dbReference>
<dbReference type="EMBL" id="JAMFTS010000004">
    <property type="protein sequence ID" value="KAJ4762039.1"/>
    <property type="molecule type" value="Genomic_DNA"/>
</dbReference>
<evidence type="ECO:0000256" key="1">
    <source>
        <dbReference type="ARBA" id="ARBA00008506"/>
    </source>
</evidence>
<feature type="chain" id="PRO_5043630882" evidence="6">
    <location>
        <begin position="25"/>
        <end position="108"/>
    </location>
</feature>
<reference evidence="8" key="1">
    <citation type="submission" date="2022-08" db="EMBL/GenBank/DDBJ databases">
        <authorList>
            <person name="Marques A."/>
        </authorList>
    </citation>
    <scope>NUCLEOTIDE SEQUENCE</scope>
    <source>
        <strain evidence="8">RhyPub2mFocal</strain>
        <tissue evidence="8">Leaves</tissue>
    </source>
</reference>
<feature type="signal peptide" evidence="6">
    <location>
        <begin position="1"/>
        <end position="24"/>
    </location>
</feature>
<organism evidence="8 9">
    <name type="scientific">Rhynchospora pubera</name>
    <dbReference type="NCBI Taxonomy" id="906938"/>
    <lineage>
        <taxon>Eukaryota</taxon>
        <taxon>Viridiplantae</taxon>
        <taxon>Streptophyta</taxon>
        <taxon>Embryophyta</taxon>
        <taxon>Tracheophyta</taxon>
        <taxon>Spermatophyta</taxon>
        <taxon>Magnoliopsida</taxon>
        <taxon>Liliopsida</taxon>
        <taxon>Poales</taxon>
        <taxon>Cyperaceae</taxon>
        <taxon>Cyperoideae</taxon>
        <taxon>Rhynchosporeae</taxon>
        <taxon>Rhynchospora</taxon>
    </lineage>
</organism>
<dbReference type="CDD" id="cd00023">
    <property type="entry name" value="BBI"/>
    <property type="match status" value="1"/>
</dbReference>
<dbReference type="Pfam" id="PF00228">
    <property type="entry name" value="Bowman-Birk_leg"/>
    <property type="match status" value="1"/>
</dbReference>
<accession>A0AAV8D540</accession>
<protein>
    <submittedName>
        <fullName evidence="8">Bowman-Birk type trypsin inhibitor</fullName>
    </submittedName>
</protein>
<evidence type="ECO:0000256" key="6">
    <source>
        <dbReference type="SAM" id="SignalP"/>
    </source>
</evidence>
<dbReference type="PANTHER" id="PTHR33479:SF6">
    <property type="entry name" value="BOWMAN-BIRK SERINE PROTEASE INHIBITOR FAMILY PROTEIN, EXPRESSED"/>
    <property type="match status" value="1"/>
</dbReference>
<proteinExistence type="inferred from homology"/>
<evidence type="ECO:0000313" key="9">
    <source>
        <dbReference type="Proteomes" id="UP001140206"/>
    </source>
</evidence>
<keyword evidence="6" id="KW-0732">Signal</keyword>
<dbReference type="AlphaFoldDB" id="A0AAV8D540"/>
<keyword evidence="9" id="KW-1185">Reference proteome</keyword>
<evidence type="ECO:0000313" key="8">
    <source>
        <dbReference type="EMBL" id="KAJ4762039.1"/>
    </source>
</evidence>
<dbReference type="PANTHER" id="PTHR33479">
    <property type="entry name" value="BOWMAN-BIRK TYPE BRAN TRYPSIN INHIBITOR"/>
    <property type="match status" value="1"/>
</dbReference>
<evidence type="ECO:0000256" key="3">
    <source>
        <dbReference type="ARBA" id="ARBA00022900"/>
    </source>
</evidence>
<comment type="caution">
    <text evidence="8">The sequence shown here is derived from an EMBL/GenBank/DDBJ whole genome shotgun (WGS) entry which is preliminary data.</text>
</comment>
<dbReference type="SUPFAM" id="SSF57247">
    <property type="entry name" value="Bowman-Birk inhibitor, BBI"/>
    <property type="match status" value="1"/>
</dbReference>
<evidence type="ECO:0000259" key="7">
    <source>
        <dbReference type="SMART" id="SM00269"/>
    </source>
</evidence>
<dbReference type="GO" id="GO:0005576">
    <property type="term" value="C:extracellular region"/>
    <property type="evidence" value="ECO:0007669"/>
    <property type="project" value="InterPro"/>
</dbReference>
<evidence type="ECO:0000256" key="2">
    <source>
        <dbReference type="ARBA" id="ARBA00022690"/>
    </source>
</evidence>
<feature type="domain" description="Bowman-Birk serine protease inhibitors family" evidence="7">
    <location>
        <begin position="37"/>
        <end position="98"/>
    </location>
</feature>